<dbReference type="InterPro" id="IPR008928">
    <property type="entry name" value="6-hairpin_glycosidase_sf"/>
</dbReference>
<protein>
    <submittedName>
        <fullName evidence="2">Uncharacterized protein</fullName>
    </submittedName>
</protein>
<dbReference type="SUPFAM" id="SSF48208">
    <property type="entry name" value="Six-hairpin glycosidases"/>
    <property type="match status" value="2"/>
</dbReference>
<dbReference type="Pfam" id="PF06917">
    <property type="entry name" value="Pectate_lyase_2"/>
    <property type="match status" value="1"/>
</dbReference>
<evidence type="ECO:0000313" key="3">
    <source>
        <dbReference type="Proteomes" id="UP000557307"/>
    </source>
</evidence>
<comment type="caution">
    <text evidence="2">The sequence shown here is derived from an EMBL/GenBank/DDBJ whole genome shotgun (WGS) entry which is preliminary data.</text>
</comment>
<dbReference type="EMBL" id="JACHGF010000009">
    <property type="protein sequence ID" value="MBB5286395.1"/>
    <property type="molecule type" value="Genomic_DNA"/>
</dbReference>
<dbReference type="InterPro" id="IPR010702">
    <property type="entry name" value="Pectate_lyase_2"/>
</dbReference>
<dbReference type="Proteomes" id="UP000557307">
    <property type="component" value="Unassembled WGS sequence"/>
</dbReference>
<evidence type="ECO:0000313" key="2">
    <source>
        <dbReference type="EMBL" id="MBB5286395.1"/>
    </source>
</evidence>
<name>A0A840TU12_9BACT</name>
<accession>A0A840TU12</accession>
<dbReference type="GO" id="GO:0045490">
    <property type="term" value="P:pectin catabolic process"/>
    <property type="evidence" value="ECO:0007669"/>
    <property type="project" value="InterPro"/>
</dbReference>
<dbReference type="RefSeq" id="WP_184177476.1">
    <property type="nucleotide sequence ID" value="NZ_JACHGF010000009.1"/>
</dbReference>
<reference evidence="2 3" key="1">
    <citation type="submission" date="2020-08" db="EMBL/GenBank/DDBJ databases">
        <title>Genomic Encyclopedia of Type Strains, Phase IV (KMG-IV): sequencing the most valuable type-strain genomes for metagenomic binning, comparative biology and taxonomic classification.</title>
        <authorList>
            <person name="Goeker M."/>
        </authorList>
    </citation>
    <scope>NUCLEOTIDE SEQUENCE [LARGE SCALE GENOMIC DNA]</scope>
    <source>
        <strain evidence="2 3">DSM 105074</strain>
    </source>
</reference>
<dbReference type="GO" id="GO:0016837">
    <property type="term" value="F:carbon-oxygen lyase activity, acting on polysaccharides"/>
    <property type="evidence" value="ECO:0007669"/>
    <property type="project" value="InterPro"/>
</dbReference>
<evidence type="ECO:0000256" key="1">
    <source>
        <dbReference type="SAM" id="SignalP"/>
    </source>
</evidence>
<dbReference type="GO" id="GO:0042597">
    <property type="term" value="C:periplasmic space"/>
    <property type="evidence" value="ECO:0007669"/>
    <property type="project" value="InterPro"/>
</dbReference>
<sequence>MLLFPNCFLSTSFLRPISTLLLVALGTFGTLAAHPDSTATPAPKPGTYTDKVVAHYKKQLTQGLDEYGPKKTAFWMASLDTKTGKYPAAPTRPEHIPQRAYLDRYVDAPKGATLYWDMPSIVAAMNLSALTKDDFYRKSATNYLNAFIQHCVADNGTFLWGNHYYYDAYRDSTMKFGSTPVAVNLKTESGNLHEARPIIPAWDVFWKLSPDVIKKQLIVSTENHLVDPETGEFNRHADRKSDHAFIEAGGILVYTMAWLYDKTKDPKYQQTADRIAVFSFDKRDRTTGLIPISPMHNRWDRDVTTTEAGLWASCVLKSAEWADKAHAAKWVGMADEAMTAWLKYSFDEKKQRYYGMLNLADGKPVWRTDNYPYKPQNYADVWEPLFPTHNYPISLAESCLMLYKHTKKEQYRQAVDRWVTTIREEMPARQGKGAYAEQYGRVIHFLLSCHEQLGGTSYKALATQVADEAVRVLWAQDMFRSHPGEDRYDAVDGTGILALSLLWLDSGKKPDMMGLYF</sequence>
<organism evidence="2 3">
    <name type="scientific">Rhabdobacter roseus</name>
    <dbReference type="NCBI Taxonomy" id="1655419"/>
    <lineage>
        <taxon>Bacteria</taxon>
        <taxon>Pseudomonadati</taxon>
        <taxon>Bacteroidota</taxon>
        <taxon>Cytophagia</taxon>
        <taxon>Cytophagales</taxon>
        <taxon>Cytophagaceae</taxon>
        <taxon>Rhabdobacter</taxon>
    </lineage>
</organism>
<feature type="signal peptide" evidence="1">
    <location>
        <begin position="1"/>
        <end position="32"/>
    </location>
</feature>
<gene>
    <name evidence="2" type="ORF">HNQ92_004555</name>
</gene>
<feature type="chain" id="PRO_5032462107" evidence="1">
    <location>
        <begin position="33"/>
        <end position="517"/>
    </location>
</feature>
<dbReference type="AlphaFoldDB" id="A0A840TU12"/>
<proteinExistence type="predicted"/>
<dbReference type="Gene3D" id="1.50.10.20">
    <property type="match status" value="2"/>
</dbReference>
<keyword evidence="1" id="KW-0732">Signal</keyword>
<keyword evidence="3" id="KW-1185">Reference proteome</keyword>